<evidence type="ECO:0000259" key="1">
    <source>
        <dbReference type="Pfam" id="PF00646"/>
    </source>
</evidence>
<proteinExistence type="predicted"/>
<sequence length="464" mass="53560">MEREILVEETVETRRSSCAYKLARSMDAKGEPHSALMIDVILKTVFRHLEKAEDVYACKQVCQKWNDVIDSIKQDILYPKVLASVVVANAVGLSFAEQRETALKMRQVSRQWKRDTDLGIANFSKLKYEWNGTSDLLFFMEILGFNPISLGSENINRFLKEMELWNGNPFVGRQLVVTWSEPSMKSSLMRLLDKVGGYVFNFTIRGKNFRTFPDYLLIREILAKLPNLQMLSLQCECPPCCAQEFNKMQWNDEMFQRLVEQHPLKKLPNLRSYFGFFDWGVDARLIKTIIQTHKLQLNEVTSRNWNFPLHVPAFDLKTEFPKLLELHQAAEGFSHLSASVNVLRPCNLPLRELRITLKDLSQLADLKNLGSNLKRLAICFLGGTKARGKRNQKVDKRLGENFPRLQSLSLFFEKGSYKGSFKRYKKQFTTDFINAFPSLCKLELWDEDSGLGLGAGCYKIIRLK</sequence>
<name>A0ABP1QUS5_9HEXA</name>
<evidence type="ECO:0000313" key="3">
    <source>
        <dbReference type="Proteomes" id="UP001642540"/>
    </source>
</evidence>
<evidence type="ECO:0000313" key="2">
    <source>
        <dbReference type="EMBL" id="CAL8109382.1"/>
    </source>
</evidence>
<dbReference type="EMBL" id="CAXLJM020000041">
    <property type="protein sequence ID" value="CAL8109382.1"/>
    <property type="molecule type" value="Genomic_DNA"/>
</dbReference>
<organism evidence="2 3">
    <name type="scientific">Orchesella dallaii</name>
    <dbReference type="NCBI Taxonomy" id="48710"/>
    <lineage>
        <taxon>Eukaryota</taxon>
        <taxon>Metazoa</taxon>
        <taxon>Ecdysozoa</taxon>
        <taxon>Arthropoda</taxon>
        <taxon>Hexapoda</taxon>
        <taxon>Collembola</taxon>
        <taxon>Entomobryomorpha</taxon>
        <taxon>Entomobryoidea</taxon>
        <taxon>Orchesellidae</taxon>
        <taxon>Orchesellinae</taxon>
        <taxon>Orchesella</taxon>
    </lineage>
</organism>
<dbReference type="InterPro" id="IPR001810">
    <property type="entry name" value="F-box_dom"/>
</dbReference>
<accession>A0ABP1QUS5</accession>
<comment type="caution">
    <text evidence="2">The sequence shown here is derived from an EMBL/GenBank/DDBJ whole genome shotgun (WGS) entry which is preliminary data.</text>
</comment>
<feature type="domain" description="F-box" evidence="1">
    <location>
        <begin position="39"/>
        <end position="72"/>
    </location>
</feature>
<dbReference type="Proteomes" id="UP001642540">
    <property type="component" value="Unassembled WGS sequence"/>
</dbReference>
<protein>
    <recommendedName>
        <fullName evidence="1">F-box domain-containing protein</fullName>
    </recommendedName>
</protein>
<dbReference type="Pfam" id="PF00646">
    <property type="entry name" value="F-box"/>
    <property type="match status" value="1"/>
</dbReference>
<keyword evidence="3" id="KW-1185">Reference proteome</keyword>
<gene>
    <name evidence="2" type="ORF">ODALV1_LOCUS13311</name>
</gene>
<reference evidence="2 3" key="1">
    <citation type="submission" date="2024-08" db="EMBL/GenBank/DDBJ databases">
        <authorList>
            <person name="Cucini C."/>
            <person name="Frati F."/>
        </authorList>
    </citation>
    <scope>NUCLEOTIDE SEQUENCE [LARGE SCALE GENOMIC DNA]</scope>
</reference>